<keyword evidence="3" id="KW-1003">Cell membrane</keyword>
<feature type="transmembrane region" description="Helical" evidence="7">
    <location>
        <begin position="279"/>
        <end position="298"/>
    </location>
</feature>
<evidence type="ECO:0000256" key="4">
    <source>
        <dbReference type="ARBA" id="ARBA00022692"/>
    </source>
</evidence>
<gene>
    <name evidence="9" type="ORF">J2Z71_000968</name>
</gene>
<feature type="domain" description="EamA" evidence="8">
    <location>
        <begin position="11"/>
        <end position="150"/>
    </location>
</feature>
<dbReference type="PANTHER" id="PTHR32322:SF18">
    <property type="entry name" value="S-ADENOSYLMETHIONINE_S-ADENOSYLHOMOCYSTEINE TRANSPORTER"/>
    <property type="match status" value="1"/>
</dbReference>
<evidence type="ECO:0000256" key="1">
    <source>
        <dbReference type="ARBA" id="ARBA00004651"/>
    </source>
</evidence>
<keyword evidence="10" id="KW-1185">Reference proteome</keyword>
<dbReference type="InterPro" id="IPR000620">
    <property type="entry name" value="EamA_dom"/>
</dbReference>
<reference evidence="9 10" key="1">
    <citation type="submission" date="2021-03" db="EMBL/GenBank/DDBJ databases">
        <title>Genomic Encyclopedia of Type Strains, Phase IV (KMG-IV): sequencing the most valuable type-strain genomes for metagenomic binning, comparative biology and taxonomic classification.</title>
        <authorList>
            <person name="Goeker M."/>
        </authorList>
    </citation>
    <scope>NUCLEOTIDE SEQUENCE [LARGE SCALE GENOMIC DNA]</scope>
    <source>
        <strain evidence="9 10">DSM 27563</strain>
    </source>
</reference>
<protein>
    <submittedName>
        <fullName evidence="9">Drug/metabolite transporter (DMT)-like permease</fullName>
    </submittedName>
</protein>
<evidence type="ECO:0000256" key="2">
    <source>
        <dbReference type="ARBA" id="ARBA00007362"/>
    </source>
</evidence>
<evidence type="ECO:0000259" key="8">
    <source>
        <dbReference type="Pfam" id="PF00892"/>
    </source>
</evidence>
<comment type="similarity">
    <text evidence="2">Belongs to the EamA transporter family.</text>
</comment>
<feature type="transmembrane region" description="Helical" evidence="7">
    <location>
        <begin position="136"/>
        <end position="153"/>
    </location>
</feature>
<feature type="transmembrane region" description="Helical" evidence="7">
    <location>
        <begin position="107"/>
        <end position="124"/>
    </location>
</feature>
<proteinExistence type="inferred from homology"/>
<evidence type="ECO:0000256" key="3">
    <source>
        <dbReference type="ARBA" id="ARBA00022475"/>
    </source>
</evidence>
<evidence type="ECO:0000313" key="10">
    <source>
        <dbReference type="Proteomes" id="UP001519306"/>
    </source>
</evidence>
<dbReference type="Proteomes" id="UP001519306">
    <property type="component" value="Unassembled WGS sequence"/>
</dbReference>
<feature type="domain" description="EamA" evidence="8">
    <location>
        <begin position="163"/>
        <end position="295"/>
    </location>
</feature>
<dbReference type="SUPFAM" id="SSF103481">
    <property type="entry name" value="Multidrug resistance efflux transporter EmrE"/>
    <property type="match status" value="2"/>
</dbReference>
<dbReference type="EMBL" id="JAGGLJ010000007">
    <property type="protein sequence ID" value="MBP2025438.1"/>
    <property type="molecule type" value="Genomic_DNA"/>
</dbReference>
<accession>A0ABS4KCD9</accession>
<feature type="transmembrane region" description="Helical" evidence="7">
    <location>
        <begin position="256"/>
        <end position="273"/>
    </location>
</feature>
<evidence type="ECO:0000256" key="5">
    <source>
        <dbReference type="ARBA" id="ARBA00022989"/>
    </source>
</evidence>
<dbReference type="InterPro" id="IPR050638">
    <property type="entry name" value="AA-Vitamin_Transporters"/>
</dbReference>
<feature type="transmembrane region" description="Helical" evidence="7">
    <location>
        <begin position="165"/>
        <end position="185"/>
    </location>
</feature>
<sequence length="300" mass="32976">MLKNTDKNLTKGLILTILGAIAWGFSGTCGQYLMNYKNVDSTYLANVRLIFGGLLLIIFAIFKYKKDAFRIFKNKKDTITLILFGVLGMLFSQFAYLQAIYYTNAPTATTLQFLSSIFIVLITCFKENRLPKKIEILAILLAILGTFTLSTHLDISKLVINPLGLVWALISALGIVACTLLPLEIMPKYTSFVVNGFGMFFGGIALSIFTKPWNITVNFDTGIILGFIGIVLIGTILAFSFFLYGVTIIGPVKGSLIAGLESVSALIFSVLFLKEIFSLYDILGMALILFAVSALNFIDN</sequence>
<evidence type="ECO:0000313" key="9">
    <source>
        <dbReference type="EMBL" id="MBP2025438.1"/>
    </source>
</evidence>
<feature type="transmembrane region" description="Helical" evidence="7">
    <location>
        <begin position="192"/>
        <end position="210"/>
    </location>
</feature>
<dbReference type="Pfam" id="PF00892">
    <property type="entry name" value="EamA"/>
    <property type="match status" value="2"/>
</dbReference>
<feature type="transmembrane region" description="Helical" evidence="7">
    <location>
        <begin position="45"/>
        <end position="62"/>
    </location>
</feature>
<dbReference type="PANTHER" id="PTHR32322">
    <property type="entry name" value="INNER MEMBRANE TRANSPORTER"/>
    <property type="match status" value="1"/>
</dbReference>
<organism evidence="9 10">
    <name type="scientific">Peptoniphilus stercorisuis</name>
    <dbReference type="NCBI Taxonomy" id="1436965"/>
    <lineage>
        <taxon>Bacteria</taxon>
        <taxon>Bacillati</taxon>
        <taxon>Bacillota</taxon>
        <taxon>Tissierellia</taxon>
        <taxon>Tissierellales</taxon>
        <taxon>Peptoniphilaceae</taxon>
        <taxon>Peptoniphilus</taxon>
    </lineage>
</organism>
<dbReference type="InterPro" id="IPR037185">
    <property type="entry name" value="EmrE-like"/>
</dbReference>
<keyword evidence="4 7" id="KW-0812">Transmembrane</keyword>
<feature type="transmembrane region" description="Helical" evidence="7">
    <location>
        <begin position="82"/>
        <end position="101"/>
    </location>
</feature>
<feature type="transmembrane region" description="Helical" evidence="7">
    <location>
        <begin position="12"/>
        <end position="33"/>
    </location>
</feature>
<keyword evidence="5 7" id="KW-1133">Transmembrane helix</keyword>
<keyword evidence="6 7" id="KW-0472">Membrane</keyword>
<comment type="caution">
    <text evidence="9">The sequence shown here is derived from an EMBL/GenBank/DDBJ whole genome shotgun (WGS) entry which is preliminary data.</text>
</comment>
<comment type="subcellular location">
    <subcellularLocation>
        <location evidence="1">Cell membrane</location>
        <topology evidence="1">Multi-pass membrane protein</topology>
    </subcellularLocation>
</comment>
<evidence type="ECO:0000256" key="7">
    <source>
        <dbReference type="SAM" id="Phobius"/>
    </source>
</evidence>
<evidence type="ECO:0000256" key="6">
    <source>
        <dbReference type="ARBA" id="ARBA00023136"/>
    </source>
</evidence>
<feature type="transmembrane region" description="Helical" evidence="7">
    <location>
        <begin position="222"/>
        <end position="244"/>
    </location>
</feature>
<name>A0ABS4KCD9_9FIRM</name>